<gene>
    <name evidence="2" type="ORF">BO225_02120</name>
</gene>
<dbReference type="OrthoDB" id="1769204at2"/>
<dbReference type="STRING" id="1862672.BO225_02120"/>
<organism evidence="2 3">
    <name type="scientific">Dubosiella newyorkensis</name>
    <dbReference type="NCBI Taxonomy" id="1862672"/>
    <lineage>
        <taxon>Bacteria</taxon>
        <taxon>Bacillati</taxon>
        <taxon>Bacillota</taxon>
        <taxon>Erysipelotrichia</taxon>
        <taxon>Erysipelotrichales</taxon>
        <taxon>Erysipelotrichaceae</taxon>
        <taxon>Dubosiella</taxon>
    </lineage>
</organism>
<feature type="transmembrane region" description="Helical" evidence="1">
    <location>
        <begin position="39"/>
        <end position="59"/>
    </location>
</feature>
<feature type="transmembrane region" description="Helical" evidence="1">
    <location>
        <begin position="6"/>
        <end position="27"/>
    </location>
</feature>
<keyword evidence="1" id="KW-0472">Membrane</keyword>
<sequence>MSYAIIKLIVFFVCFGISFYACSAIQFEKIMKVRQPGKVIVMLFLLSLIMGYLSAQAILELTIMNGLGM</sequence>
<dbReference type="EMBL" id="MPKA01000044">
    <property type="protein sequence ID" value="OLU47661.1"/>
    <property type="molecule type" value="Genomic_DNA"/>
</dbReference>
<proteinExistence type="predicted"/>
<dbReference type="AlphaFoldDB" id="A0A1U7NPV5"/>
<dbReference type="PROSITE" id="PS51257">
    <property type="entry name" value="PROKAR_LIPOPROTEIN"/>
    <property type="match status" value="1"/>
</dbReference>
<dbReference type="RefSeq" id="WP_076340634.1">
    <property type="nucleotide sequence ID" value="NZ_CAJTMI010000001.1"/>
</dbReference>
<name>A0A1U7NPV5_9FIRM</name>
<dbReference type="InterPro" id="IPR009526">
    <property type="entry name" value="DUF1146"/>
</dbReference>
<dbReference type="Proteomes" id="UP000186705">
    <property type="component" value="Unassembled WGS sequence"/>
</dbReference>
<dbReference type="GeneID" id="78274742"/>
<dbReference type="Pfam" id="PF06612">
    <property type="entry name" value="DUF1146"/>
    <property type="match status" value="1"/>
</dbReference>
<protein>
    <recommendedName>
        <fullName evidence="4">DUF1146 domain-containing protein</fullName>
    </recommendedName>
</protein>
<reference evidence="2 3" key="1">
    <citation type="submission" date="2016-11" db="EMBL/GenBank/DDBJ databases">
        <title>Description of two novel members of the family Erysipelotrichaceae: Ileibacterium lipovorans gen. nov., sp. nov. and Dubosiella newyorkensis, gen. nov., sp. nov.</title>
        <authorList>
            <person name="Cox L.M."/>
            <person name="Sohn J."/>
            <person name="Tyrrell K.L."/>
            <person name="Citron D.M."/>
            <person name="Lawson P.A."/>
            <person name="Patel N.B."/>
            <person name="Iizumi T."/>
            <person name="Perez-Perez G.I."/>
            <person name="Goldstein E.J."/>
            <person name="Blaser M.J."/>
        </authorList>
    </citation>
    <scope>NUCLEOTIDE SEQUENCE [LARGE SCALE GENOMIC DNA]</scope>
    <source>
        <strain evidence="2 3">NYU-BL-A4</strain>
    </source>
</reference>
<evidence type="ECO:0000313" key="3">
    <source>
        <dbReference type="Proteomes" id="UP000186705"/>
    </source>
</evidence>
<keyword evidence="1" id="KW-0812">Transmembrane</keyword>
<evidence type="ECO:0000256" key="1">
    <source>
        <dbReference type="SAM" id="Phobius"/>
    </source>
</evidence>
<evidence type="ECO:0008006" key="4">
    <source>
        <dbReference type="Google" id="ProtNLM"/>
    </source>
</evidence>
<keyword evidence="1" id="KW-1133">Transmembrane helix</keyword>
<keyword evidence="3" id="KW-1185">Reference proteome</keyword>
<comment type="caution">
    <text evidence="2">The sequence shown here is derived from an EMBL/GenBank/DDBJ whole genome shotgun (WGS) entry which is preliminary data.</text>
</comment>
<evidence type="ECO:0000313" key="2">
    <source>
        <dbReference type="EMBL" id="OLU47661.1"/>
    </source>
</evidence>
<accession>A0A1U7NPV5</accession>